<name>A0A2S5KP50_9PROT</name>
<evidence type="ECO:0000259" key="3">
    <source>
        <dbReference type="SMART" id="SM00829"/>
    </source>
</evidence>
<dbReference type="InterPro" id="IPR013154">
    <property type="entry name" value="ADH-like_N"/>
</dbReference>
<dbReference type="Gene3D" id="3.90.180.10">
    <property type="entry name" value="Medium-chain alcohol dehydrogenases, catalytic domain"/>
    <property type="match status" value="1"/>
</dbReference>
<evidence type="ECO:0000313" key="4">
    <source>
        <dbReference type="EMBL" id="PPC76453.1"/>
    </source>
</evidence>
<sequence length="342" mass="36220">MTDNHNRSNLPEQMTAIAIREFGGPDVLVPTQRSLPSPDAGEVLVKVKVAGVNRPDVMQRKGGYAPPPGASDLPGLEIAGEVVALGTGVSRYQLGDQVCALVAGGGYAEYCTVHESNALPVPQGYSLTEAAALPETFFTVWTNVFQSGELKSGETLLVHGGSSGIGTTAIMLGKAFGARVIVTVGSDDKAASCIALGADAAINYKTQDFVEEVKQLTGGAGADVILDMVGGDYVPRNYQVAAKFGRIVQIATQHGAVERLNLLPLMVKRLVHTGSTLRPRSVAEKAEIAVELEEKVWPLLNRGEIRPQIFKCFALNEASKAHALMESSSHTGKIMLLVDSEQ</sequence>
<dbReference type="EMBL" id="PRLP01000051">
    <property type="protein sequence ID" value="PPC76453.1"/>
    <property type="molecule type" value="Genomic_DNA"/>
</dbReference>
<dbReference type="Pfam" id="PF08240">
    <property type="entry name" value="ADH_N"/>
    <property type="match status" value="1"/>
</dbReference>
<dbReference type="NCBIfam" id="TIGR02824">
    <property type="entry name" value="quinone_pig3"/>
    <property type="match status" value="1"/>
</dbReference>
<dbReference type="InterPro" id="IPR011032">
    <property type="entry name" value="GroES-like_sf"/>
</dbReference>
<dbReference type="CDD" id="cd05276">
    <property type="entry name" value="p53_inducible_oxidoreductase"/>
    <property type="match status" value="1"/>
</dbReference>
<keyword evidence="1" id="KW-0521">NADP</keyword>
<dbReference type="SUPFAM" id="SSF50129">
    <property type="entry name" value="GroES-like"/>
    <property type="match status" value="1"/>
</dbReference>
<dbReference type="Pfam" id="PF00107">
    <property type="entry name" value="ADH_zinc_N"/>
    <property type="match status" value="1"/>
</dbReference>
<gene>
    <name evidence="4" type="ORF">C4K68_15040</name>
</gene>
<dbReference type="SMART" id="SM00829">
    <property type="entry name" value="PKS_ER"/>
    <property type="match status" value="1"/>
</dbReference>
<proteinExistence type="predicted"/>
<accession>A0A2S5KP50</accession>
<reference evidence="4 5" key="1">
    <citation type="submission" date="2018-02" db="EMBL/GenBank/DDBJ databases">
        <title>novel marine gammaproteobacteria from coastal saline agro ecosystem.</title>
        <authorList>
            <person name="Krishnan R."/>
            <person name="Ramesh Kumar N."/>
        </authorList>
    </citation>
    <scope>NUCLEOTIDE SEQUENCE [LARGE SCALE GENOMIC DNA]</scope>
    <source>
        <strain evidence="4 5">228</strain>
    </source>
</reference>
<dbReference type="AlphaFoldDB" id="A0A2S5KP50"/>
<dbReference type="Gene3D" id="3.40.50.720">
    <property type="entry name" value="NAD(P)-binding Rossmann-like Domain"/>
    <property type="match status" value="1"/>
</dbReference>
<organism evidence="4 5">
    <name type="scientific">Proteobacteria bacterium 228</name>
    <dbReference type="NCBI Taxonomy" id="2083153"/>
    <lineage>
        <taxon>Bacteria</taxon>
        <taxon>Pseudomonadati</taxon>
        <taxon>Pseudomonadota</taxon>
    </lineage>
</organism>
<dbReference type="Proteomes" id="UP000238196">
    <property type="component" value="Unassembled WGS sequence"/>
</dbReference>
<dbReference type="SUPFAM" id="SSF51735">
    <property type="entry name" value="NAD(P)-binding Rossmann-fold domains"/>
    <property type="match status" value="1"/>
</dbReference>
<evidence type="ECO:0000256" key="2">
    <source>
        <dbReference type="ARBA" id="ARBA00023002"/>
    </source>
</evidence>
<evidence type="ECO:0000256" key="1">
    <source>
        <dbReference type="ARBA" id="ARBA00022857"/>
    </source>
</evidence>
<dbReference type="InterPro" id="IPR013149">
    <property type="entry name" value="ADH-like_C"/>
</dbReference>
<dbReference type="InterPro" id="IPR014189">
    <property type="entry name" value="Quinone_OxRdtase_PIG3"/>
</dbReference>
<comment type="caution">
    <text evidence="4">The sequence shown here is derived from an EMBL/GenBank/DDBJ whole genome shotgun (WGS) entry which is preliminary data.</text>
</comment>
<dbReference type="GO" id="GO:0016651">
    <property type="term" value="F:oxidoreductase activity, acting on NAD(P)H"/>
    <property type="evidence" value="ECO:0007669"/>
    <property type="project" value="TreeGrafter"/>
</dbReference>
<dbReference type="PANTHER" id="PTHR48106">
    <property type="entry name" value="QUINONE OXIDOREDUCTASE PIG3-RELATED"/>
    <property type="match status" value="1"/>
</dbReference>
<evidence type="ECO:0000313" key="5">
    <source>
        <dbReference type="Proteomes" id="UP000238196"/>
    </source>
</evidence>
<protein>
    <submittedName>
        <fullName evidence="4">Zinc-binding dehydrogenase</fullName>
    </submittedName>
</protein>
<dbReference type="InterPro" id="IPR036291">
    <property type="entry name" value="NAD(P)-bd_dom_sf"/>
</dbReference>
<dbReference type="InterPro" id="IPR020843">
    <property type="entry name" value="ER"/>
</dbReference>
<keyword evidence="2" id="KW-0560">Oxidoreductase</keyword>
<dbReference type="GO" id="GO:0070402">
    <property type="term" value="F:NADPH binding"/>
    <property type="evidence" value="ECO:0007669"/>
    <property type="project" value="TreeGrafter"/>
</dbReference>
<dbReference type="PANTHER" id="PTHR48106:SF8">
    <property type="entry name" value="OS02G0805600 PROTEIN"/>
    <property type="match status" value="1"/>
</dbReference>
<dbReference type="OrthoDB" id="9801186at2"/>
<feature type="domain" description="Enoyl reductase (ER)" evidence="3">
    <location>
        <begin position="23"/>
        <end position="336"/>
    </location>
</feature>